<feature type="domain" description="Nif11" evidence="3">
    <location>
        <begin position="31"/>
        <end position="77"/>
    </location>
</feature>
<keyword evidence="2" id="KW-1133">Transmembrane helix</keyword>
<protein>
    <submittedName>
        <fullName evidence="4">Nif11-like leader peptide family natural product</fullName>
    </submittedName>
</protein>
<proteinExistence type="predicted"/>
<keyword evidence="2" id="KW-0472">Membrane</keyword>
<feature type="region of interest" description="Disordered" evidence="1">
    <location>
        <begin position="1"/>
        <end position="25"/>
    </location>
</feature>
<gene>
    <name evidence="4" type="ORF">D3877_25555</name>
</gene>
<sequence>MSRSGLRCRAGIAVSPPSREPARHNWKDPIMSGSGLERFAAAIQAAPSLLDAYKDATTPAELAALLRRDGYDVTDTEIAAAAEQGRDLSDDQLDQVTGGSIGVILGGLIAVGAVATLGAVAVLGIVSRVRGETPGKIPS</sequence>
<dbReference type="EMBL" id="QYUL01000004">
    <property type="protein sequence ID" value="RJF78454.1"/>
    <property type="molecule type" value="Genomic_DNA"/>
</dbReference>
<organism evidence="4 5">
    <name type="scientific">Azospirillum cavernae</name>
    <dbReference type="NCBI Taxonomy" id="2320860"/>
    <lineage>
        <taxon>Bacteria</taxon>
        <taxon>Pseudomonadati</taxon>
        <taxon>Pseudomonadota</taxon>
        <taxon>Alphaproteobacteria</taxon>
        <taxon>Rhodospirillales</taxon>
        <taxon>Azospirillaceae</taxon>
        <taxon>Azospirillum</taxon>
    </lineage>
</organism>
<keyword evidence="5" id="KW-1185">Reference proteome</keyword>
<dbReference type="Pfam" id="PF07862">
    <property type="entry name" value="Nif11"/>
    <property type="match status" value="1"/>
</dbReference>
<dbReference type="InterPro" id="IPR012903">
    <property type="entry name" value="Nif11"/>
</dbReference>
<feature type="transmembrane region" description="Helical" evidence="2">
    <location>
        <begin position="101"/>
        <end position="126"/>
    </location>
</feature>
<accession>A0A418VQB0</accession>
<evidence type="ECO:0000259" key="3">
    <source>
        <dbReference type="Pfam" id="PF07862"/>
    </source>
</evidence>
<dbReference type="NCBIfam" id="TIGR03798">
    <property type="entry name" value="leader_Nif11"/>
    <property type="match status" value="1"/>
</dbReference>
<dbReference type="AlphaFoldDB" id="A0A418VQB0"/>
<dbReference type="InterPro" id="IPR022516">
    <property type="entry name" value="CHP03798_Ocin"/>
</dbReference>
<reference evidence="4 5" key="1">
    <citation type="submission" date="2018-09" db="EMBL/GenBank/DDBJ databases">
        <authorList>
            <person name="Zhu H."/>
        </authorList>
    </citation>
    <scope>NUCLEOTIDE SEQUENCE [LARGE SCALE GENOMIC DNA]</scope>
    <source>
        <strain evidence="4 5">K2W22B-5</strain>
    </source>
</reference>
<evidence type="ECO:0000256" key="2">
    <source>
        <dbReference type="SAM" id="Phobius"/>
    </source>
</evidence>
<evidence type="ECO:0000256" key="1">
    <source>
        <dbReference type="SAM" id="MobiDB-lite"/>
    </source>
</evidence>
<keyword evidence="2" id="KW-0812">Transmembrane</keyword>
<evidence type="ECO:0000313" key="4">
    <source>
        <dbReference type="EMBL" id="RJF78454.1"/>
    </source>
</evidence>
<name>A0A418VQB0_9PROT</name>
<comment type="caution">
    <text evidence="4">The sequence shown here is derived from an EMBL/GenBank/DDBJ whole genome shotgun (WGS) entry which is preliminary data.</text>
</comment>
<evidence type="ECO:0000313" key="5">
    <source>
        <dbReference type="Proteomes" id="UP000283458"/>
    </source>
</evidence>
<dbReference type="Proteomes" id="UP000283458">
    <property type="component" value="Unassembled WGS sequence"/>
</dbReference>